<reference evidence="2 3" key="1">
    <citation type="submission" date="2022-08" db="EMBL/GenBank/DDBJ databases">
        <title>Reclassification of Massilia species as members of the genera Telluria, Duganella, Pseudoduganella, Mokoshia gen. nov. and Zemynaea gen. nov. using orthogonal and non-orthogonal genome-based approaches.</title>
        <authorList>
            <person name="Bowman J.P."/>
        </authorList>
    </citation>
    <scope>NUCLEOTIDE SEQUENCE [LARGE SCALE GENOMIC DNA]</scope>
    <source>
        <strain evidence="2 3">JCM 31661</strain>
    </source>
</reference>
<gene>
    <name evidence="2" type="ORF">NX780_03905</name>
</gene>
<organism evidence="2 3">
    <name type="scientific">Massilia agri</name>
    <dbReference type="NCBI Taxonomy" id="1886785"/>
    <lineage>
        <taxon>Bacteria</taxon>
        <taxon>Pseudomonadati</taxon>
        <taxon>Pseudomonadota</taxon>
        <taxon>Betaproteobacteria</taxon>
        <taxon>Burkholderiales</taxon>
        <taxon>Oxalobacteraceae</taxon>
        <taxon>Telluria group</taxon>
        <taxon>Massilia</taxon>
    </lineage>
</organism>
<dbReference type="InterPro" id="IPR018247">
    <property type="entry name" value="EF_Hand_1_Ca_BS"/>
</dbReference>
<dbReference type="Proteomes" id="UP001206572">
    <property type="component" value="Unassembled WGS sequence"/>
</dbReference>
<evidence type="ECO:0000313" key="3">
    <source>
        <dbReference type="Proteomes" id="UP001206572"/>
    </source>
</evidence>
<feature type="chain" id="PRO_5047450832" evidence="1">
    <location>
        <begin position="21"/>
        <end position="202"/>
    </location>
</feature>
<protein>
    <submittedName>
        <fullName evidence="2">PEP-CTERM sorting domain-containing protein</fullName>
    </submittedName>
</protein>
<dbReference type="RefSeq" id="WP_258826541.1">
    <property type="nucleotide sequence ID" value="NZ_JANUHA010000002.1"/>
</dbReference>
<dbReference type="EMBL" id="JANUHA010000002">
    <property type="protein sequence ID" value="MCS0595482.1"/>
    <property type="molecule type" value="Genomic_DNA"/>
</dbReference>
<dbReference type="PROSITE" id="PS00018">
    <property type="entry name" value="EF_HAND_1"/>
    <property type="match status" value="1"/>
</dbReference>
<dbReference type="InterPro" id="IPR013424">
    <property type="entry name" value="Ice-binding_C"/>
</dbReference>
<evidence type="ECO:0000313" key="2">
    <source>
        <dbReference type="EMBL" id="MCS0595482.1"/>
    </source>
</evidence>
<keyword evidence="3" id="KW-1185">Reference proteome</keyword>
<name>A0ABT2AGV7_9BURK</name>
<keyword evidence="1" id="KW-0732">Signal</keyword>
<comment type="caution">
    <text evidence="2">The sequence shown here is derived from an EMBL/GenBank/DDBJ whole genome shotgun (WGS) entry which is preliminary data.</text>
</comment>
<feature type="signal peptide" evidence="1">
    <location>
        <begin position="1"/>
        <end position="20"/>
    </location>
</feature>
<dbReference type="NCBIfam" id="TIGR02595">
    <property type="entry name" value="PEP_CTERM"/>
    <property type="match status" value="1"/>
</dbReference>
<proteinExistence type="predicted"/>
<evidence type="ECO:0000256" key="1">
    <source>
        <dbReference type="SAM" id="SignalP"/>
    </source>
</evidence>
<sequence>MKKPTLLAAALALAASGAQGQEITWRVDFLEISGRTHGFSWDNEPPPPFERTTLSGLVRGEDRNDDGWIDESELSELRFGNDGFTGNYVNCETTGDAYNYCALLAFRFAPDSPLGPVFEMSSQWEQRGDGMRERFARVETGKEYRFEYYRELYGSYYWTEDTTLQVTQISAVPEPGHGLMLAAGLATLLGARCRRPVSSRRA</sequence>
<accession>A0ABT2AGV7</accession>